<evidence type="ECO:0000313" key="1">
    <source>
        <dbReference type="EMBL" id="EQD54694.1"/>
    </source>
</evidence>
<dbReference type="AlphaFoldDB" id="T1BN15"/>
<reference evidence="1" key="2">
    <citation type="journal article" date="2014" name="ISME J.">
        <title>Microbial stratification in low pH oxic and suboxic macroscopic growths along an acid mine drainage.</title>
        <authorList>
            <person name="Mendez-Garcia C."/>
            <person name="Mesa V."/>
            <person name="Sprenger R.R."/>
            <person name="Richter M."/>
            <person name="Diez M.S."/>
            <person name="Solano J."/>
            <person name="Bargiela R."/>
            <person name="Golyshina O.V."/>
            <person name="Manteca A."/>
            <person name="Ramos J.L."/>
            <person name="Gallego J.R."/>
            <person name="Llorente I."/>
            <person name="Martins Dos Santos V.A."/>
            <person name="Jensen O.N."/>
            <person name="Pelaez A.I."/>
            <person name="Sanchez J."/>
            <person name="Ferrer M."/>
        </authorList>
    </citation>
    <scope>NUCLEOTIDE SEQUENCE</scope>
</reference>
<comment type="caution">
    <text evidence="1">The sequence shown here is derived from an EMBL/GenBank/DDBJ whole genome shotgun (WGS) entry which is preliminary data.</text>
</comment>
<evidence type="ECO:0000313" key="2">
    <source>
        <dbReference type="EMBL" id="EQD63050.1"/>
    </source>
</evidence>
<dbReference type="EMBL" id="AUZZ01001742">
    <property type="protein sequence ID" value="EQD63050.1"/>
    <property type="molecule type" value="Genomic_DNA"/>
</dbReference>
<proteinExistence type="predicted"/>
<protein>
    <submittedName>
        <fullName evidence="1">Uncharacterized protein</fullName>
    </submittedName>
</protein>
<reference evidence="1" key="1">
    <citation type="submission" date="2013-08" db="EMBL/GenBank/DDBJ databases">
        <authorList>
            <person name="Mendez C."/>
            <person name="Richter M."/>
            <person name="Ferrer M."/>
            <person name="Sanchez J."/>
        </authorList>
    </citation>
    <scope>NUCLEOTIDE SEQUENCE</scope>
</reference>
<name>T1BN15_9ZZZZ</name>
<accession>T1BN15</accession>
<sequence length="78" mass="8709">MKRSSPDVIEAALLAQHGELMTGESLRRALGYRSERTFQRAIKAKTVPVSAVALPGRRGWFARTRDVAAWLRDVARSD</sequence>
<gene>
    <name evidence="1" type="ORF">B1A_12099</name>
    <name evidence="2" type="ORF">B2A_02555</name>
</gene>
<organism evidence="1">
    <name type="scientific">mine drainage metagenome</name>
    <dbReference type="NCBI Taxonomy" id="410659"/>
    <lineage>
        <taxon>unclassified sequences</taxon>
        <taxon>metagenomes</taxon>
        <taxon>ecological metagenomes</taxon>
    </lineage>
</organism>
<dbReference type="EMBL" id="AUZX01008736">
    <property type="protein sequence ID" value="EQD54694.1"/>
    <property type="molecule type" value="Genomic_DNA"/>
</dbReference>